<accession>A0ABV4U0G8</accession>
<proteinExistence type="predicted"/>
<evidence type="ECO:0000313" key="3">
    <source>
        <dbReference type="Proteomes" id="UP001575105"/>
    </source>
</evidence>
<name>A0ABV4U0G8_9BACT</name>
<protein>
    <submittedName>
        <fullName evidence="2">Uncharacterized protein</fullName>
    </submittedName>
</protein>
<keyword evidence="3" id="KW-1185">Reference proteome</keyword>
<dbReference type="RefSeq" id="WP_425344025.1">
    <property type="nucleotide sequence ID" value="NZ_JBGUBD010000001.1"/>
</dbReference>
<feature type="region of interest" description="Disordered" evidence="1">
    <location>
        <begin position="42"/>
        <end position="61"/>
    </location>
</feature>
<dbReference type="Proteomes" id="UP001575105">
    <property type="component" value="Unassembled WGS sequence"/>
</dbReference>
<sequence>MTGDPVNVAKPPELRHDAAYYEDVDSVSTTDAQTVEVAISGEDDETWVTKPPYITGGGGKHASEILATRTPMARRVEVEEGEEQVPLRWMDTNTTGRVWGLEEDDD</sequence>
<reference evidence="2 3" key="1">
    <citation type="submission" date="2024-08" db="EMBL/GenBank/DDBJ databases">
        <title>Whole-genome sequencing of halo(alkali)philic microorganisms from hypersaline lakes.</title>
        <authorList>
            <person name="Sorokin D.Y."/>
            <person name="Merkel A.Y."/>
            <person name="Messina E."/>
            <person name="Yakimov M."/>
        </authorList>
    </citation>
    <scope>NUCLEOTIDE SEQUENCE [LARGE SCALE GENOMIC DNA]</scope>
    <source>
        <strain evidence="2 3">AB-hyl4</strain>
    </source>
</reference>
<evidence type="ECO:0000313" key="2">
    <source>
        <dbReference type="EMBL" id="MFA9477103.1"/>
    </source>
</evidence>
<dbReference type="EMBL" id="JBGUBD010000001">
    <property type="protein sequence ID" value="MFA9477103.1"/>
    <property type="molecule type" value="Genomic_DNA"/>
</dbReference>
<comment type="caution">
    <text evidence="2">The sequence shown here is derived from an EMBL/GenBank/DDBJ whole genome shotgun (WGS) entry which is preliminary data.</text>
</comment>
<evidence type="ECO:0000256" key="1">
    <source>
        <dbReference type="SAM" id="MobiDB-lite"/>
    </source>
</evidence>
<gene>
    <name evidence="2" type="ORF">ACERK3_02230</name>
</gene>
<organism evidence="2 3">
    <name type="scientific">Natronomicrosphaera hydrolytica</name>
    <dbReference type="NCBI Taxonomy" id="3242702"/>
    <lineage>
        <taxon>Bacteria</taxon>
        <taxon>Pseudomonadati</taxon>
        <taxon>Planctomycetota</taxon>
        <taxon>Phycisphaerae</taxon>
        <taxon>Phycisphaerales</taxon>
        <taxon>Phycisphaeraceae</taxon>
        <taxon>Natronomicrosphaera</taxon>
    </lineage>
</organism>